<gene>
    <name evidence="1" type="ORF">GSTUAT00004325001</name>
</gene>
<dbReference type="GO" id="GO:0032543">
    <property type="term" value="P:mitochondrial translation"/>
    <property type="evidence" value="ECO:0007669"/>
    <property type="project" value="InterPro"/>
</dbReference>
<dbReference type="PANTHER" id="PTHR28066:SF1">
    <property type="entry name" value="SMALL RIBOSOMAL SUBUNIT PROTEIN MS37"/>
    <property type="match status" value="1"/>
</dbReference>
<proteinExistence type="predicted"/>
<dbReference type="EMBL" id="LN891017">
    <property type="protein sequence ID" value="CUS11577.1"/>
    <property type="molecule type" value="Genomic_DNA"/>
</dbReference>
<dbReference type="InterPro" id="IPR017264">
    <property type="entry name" value="Ribosomal_mS37_fun"/>
</dbReference>
<dbReference type="PANTHER" id="PTHR28066">
    <property type="entry name" value="37S RIBOSOMAL PROTEIN MRP10, MITOCHONDRIAL"/>
    <property type="match status" value="1"/>
</dbReference>
<name>A0A292PYV3_9PEZI</name>
<dbReference type="Proteomes" id="UP001412239">
    <property type="component" value="Unassembled WGS sequence"/>
</dbReference>
<accession>A0A292PYV3</accession>
<evidence type="ECO:0000313" key="1">
    <source>
        <dbReference type="EMBL" id="CUS11577.1"/>
    </source>
</evidence>
<reference evidence="1" key="1">
    <citation type="submission" date="2015-10" db="EMBL/GenBank/DDBJ databases">
        <authorList>
            <person name="Regsiter A."/>
            <person name="william w."/>
        </authorList>
    </citation>
    <scope>NUCLEOTIDE SEQUENCE</scope>
    <source>
        <strain evidence="1">Montdore</strain>
    </source>
</reference>
<evidence type="ECO:0000313" key="2">
    <source>
        <dbReference type="Proteomes" id="UP001412239"/>
    </source>
</evidence>
<sequence length="99" mass="11276">MVTAKMGQKVMRLPPLKKFRIKKPDEPEVNPCLAVMASLLGCWASQGFAPEGCGRIEEQLRSCMDAKKQAPPPRNNINYHLGRLYPLMRPQHKKQKGYQ</sequence>
<evidence type="ECO:0008006" key="3">
    <source>
        <dbReference type="Google" id="ProtNLM"/>
    </source>
</evidence>
<dbReference type="GO" id="GO:0003735">
    <property type="term" value="F:structural constituent of ribosome"/>
    <property type="evidence" value="ECO:0007669"/>
    <property type="project" value="InterPro"/>
</dbReference>
<keyword evidence="2" id="KW-1185">Reference proteome</keyword>
<organism evidence="1 2">
    <name type="scientific">Tuber aestivum</name>
    <name type="common">summer truffle</name>
    <dbReference type="NCBI Taxonomy" id="59557"/>
    <lineage>
        <taxon>Eukaryota</taxon>
        <taxon>Fungi</taxon>
        <taxon>Dikarya</taxon>
        <taxon>Ascomycota</taxon>
        <taxon>Pezizomycotina</taxon>
        <taxon>Pezizomycetes</taxon>
        <taxon>Pezizales</taxon>
        <taxon>Tuberaceae</taxon>
        <taxon>Tuber</taxon>
    </lineage>
</organism>
<dbReference type="GO" id="GO:0005763">
    <property type="term" value="C:mitochondrial small ribosomal subunit"/>
    <property type="evidence" value="ECO:0007669"/>
    <property type="project" value="TreeGrafter"/>
</dbReference>
<dbReference type="AlphaFoldDB" id="A0A292PYV3"/>
<protein>
    <recommendedName>
        <fullName evidence="3">37S ribosomal protein mrp10, mitochondrial</fullName>
    </recommendedName>
</protein>